<keyword evidence="2" id="KW-1133">Transmembrane helix</keyword>
<evidence type="ECO:0000313" key="4">
    <source>
        <dbReference type="Proteomes" id="UP000694287"/>
    </source>
</evidence>
<gene>
    <name evidence="3" type="ORF">I4I81_21690</name>
</gene>
<proteinExistence type="predicted"/>
<keyword evidence="2" id="KW-0472">Membrane</keyword>
<keyword evidence="4" id="KW-1185">Reference proteome</keyword>
<keyword evidence="2" id="KW-0812">Transmembrane</keyword>
<feature type="transmembrane region" description="Helical" evidence="2">
    <location>
        <begin position="243"/>
        <end position="267"/>
    </location>
</feature>
<accession>A0ABS6UYQ7</accession>
<feature type="compositionally biased region" description="Basic and acidic residues" evidence="1">
    <location>
        <begin position="37"/>
        <end position="52"/>
    </location>
</feature>
<dbReference type="RefSeq" id="WP_218603959.1">
    <property type="nucleotide sequence ID" value="NZ_JADQDJ010000175.1"/>
</dbReference>
<reference evidence="3 4" key="1">
    <citation type="submission" date="2020-11" db="EMBL/GenBank/DDBJ databases">
        <title>Pseudonocardia abyssalis sp. nov. and Pseudonocardia oceani sp. nov., description and phylogenomic analysis of two novel actinomycetes isolated from the deep Southern Ocean.</title>
        <authorList>
            <person name="Parra J."/>
        </authorList>
    </citation>
    <scope>NUCLEOTIDE SEQUENCE [LARGE SCALE GENOMIC DNA]</scope>
    <source>
        <strain evidence="3 4">KRD-168</strain>
    </source>
</reference>
<comment type="caution">
    <text evidence="3">The sequence shown here is derived from an EMBL/GenBank/DDBJ whole genome shotgun (WGS) entry which is preliminary data.</text>
</comment>
<feature type="transmembrane region" description="Helical" evidence="2">
    <location>
        <begin position="217"/>
        <end position="236"/>
    </location>
</feature>
<sequence>MANQVTLTFAGDADQLAKEAKKAEAATKGVGDAALESSKDIGKAAEESKSMGDRMSNLGNTVSGAIDSFDAIAGSVQAFADIQDAGRQSAARMERALIDVEQAQSDLNQAVLDGNQAGIDADQARLDGNQALIDQKVATQDLAAAIGEFGAGSAEALQAQQDLDQARLDGTQATADYEQALTDGNQSLIDARSATLDLADAQHEVDPGPLQGLANTFGTYAPLLSGVVSVIALATAAQWSLNFAFLASPTTWIVAGIVALVGAIIWIATQTTWFQDIWTSAWSGIKGAASSAWDFIKKIPGWLGSTFAGIGNAISGPFKSGFNAIARAWNNSIGRLSWTVPGWVPFIGGNSISVPKLPTFHTGGVVPGAKGSEVMAMLQAGERVIPADRAGSGGGGTITFTGNTDSAFASLFMSLVRTGQIQIN</sequence>
<feature type="region of interest" description="Disordered" evidence="1">
    <location>
        <begin position="27"/>
        <end position="55"/>
    </location>
</feature>
<evidence type="ECO:0000313" key="3">
    <source>
        <dbReference type="EMBL" id="MBW0136859.1"/>
    </source>
</evidence>
<evidence type="ECO:0000256" key="2">
    <source>
        <dbReference type="SAM" id="Phobius"/>
    </source>
</evidence>
<name>A0ABS6UYQ7_9PSEU</name>
<dbReference type="Proteomes" id="UP000694287">
    <property type="component" value="Unassembled WGS sequence"/>
</dbReference>
<dbReference type="EMBL" id="JADQDK010000001">
    <property type="protein sequence ID" value="MBW0136859.1"/>
    <property type="molecule type" value="Genomic_DNA"/>
</dbReference>
<organism evidence="3 4">
    <name type="scientific">Pseudonocardia abyssalis</name>
    <dbReference type="NCBI Taxonomy" id="2792008"/>
    <lineage>
        <taxon>Bacteria</taxon>
        <taxon>Bacillati</taxon>
        <taxon>Actinomycetota</taxon>
        <taxon>Actinomycetes</taxon>
        <taxon>Pseudonocardiales</taxon>
        <taxon>Pseudonocardiaceae</taxon>
        <taxon>Pseudonocardia</taxon>
    </lineage>
</organism>
<protein>
    <submittedName>
        <fullName evidence="3">Uncharacterized protein</fullName>
    </submittedName>
</protein>
<evidence type="ECO:0000256" key="1">
    <source>
        <dbReference type="SAM" id="MobiDB-lite"/>
    </source>
</evidence>